<sequence>MSEEFGHGITFELVTGFLDYNWRFPKVNTFWLIIGVIFFVVSFVSFLPQPFELVTARSSFGIEPVAIFCQSLGHFLLMVNLLCFKCFDFCGFLQYPNVKAIPRVLTFCNMFFQWILFLPTIFLSMIYHDREYRESRKKDKIRIDWIKSATQCGLVMVSELSLVLIWVVIGLIKGFETTAETAYGEALGTIATALEFVFFLPQMITTCRLRDGGSLSLLMLEIQAPADLCNAMFMWFGTKDHWTTWLTIFVDGIEGLLLLGTCLFFNCLKSKRAREAERDRLMIMSLNASMEPEPLLFDKF</sequence>
<comment type="caution">
    <text evidence="6">The sequence shown here is derived from an EMBL/GenBank/DDBJ whole genome shotgun (WGS) entry which is preliminary data.</text>
</comment>
<evidence type="ECO:0000313" key="7">
    <source>
        <dbReference type="Proteomes" id="UP000179807"/>
    </source>
</evidence>
<feature type="transmembrane region" description="Helical" evidence="5">
    <location>
        <begin position="60"/>
        <end position="84"/>
    </location>
</feature>
<feature type="transmembrane region" description="Helical" evidence="5">
    <location>
        <begin position="242"/>
        <end position="268"/>
    </location>
</feature>
<dbReference type="Pfam" id="PF04193">
    <property type="entry name" value="PQ-loop"/>
    <property type="match status" value="2"/>
</dbReference>
<dbReference type="AlphaFoldDB" id="A0A1J4KTS0"/>
<dbReference type="RefSeq" id="XP_068367448.1">
    <property type="nucleotide sequence ID" value="XM_068498333.1"/>
</dbReference>
<feature type="transmembrane region" description="Helical" evidence="5">
    <location>
        <begin position="148"/>
        <end position="169"/>
    </location>
</feature>
<keyword evidence="3 5" id="KW-1133">Transmembrane helix</keyword>
<organism evidence="6 7">
    <name type="scientific">Tritrichomonas foetus</name>
    <dbReference type="NCBI Taxonomy" id="1144522"/>
    <lineage>
        <taxon>Eukaryota</taxon>
        <taxon>Metamonada</taxon>
        <taxon>Parabasalia</taxon>
        <taxon>Tritrichomonadida</taxon>
        <taxon>Tritrichomonadidae</taxon>
        <taxon>Tritrichomonas</taxon>
    </lineage>
</organism>
<dbReference type="Proteomes" id="UP000179807">
    <property type="component" value="Unassembled WGS sequence"/>
</dbReference>
<dbReference type="GO" id="GO:0016020">
    <property type="term" value="C:membrane"/>
    <property type="evidence" value="ECO:0007669"/>
    <property type="project" value="UniProtKB-SubCell"/>
</dbReference>
<evidence type="ECO:0000313" key="6">
    <source>
        <dbReference type="EMBL" id="OHT14312.1"/>
    </source>
</evidence>
<dbReference type="PANTHER" id="PTHR16201">
    <property type="entry name" value="SEVEN TRANSMEMBRANE PROTEIN 1-RELATED"/>
    <property type="match status" value="1"/>
</dbReference>
<dbReference type="PANTHER" id="PTHR16201:SF11">
    <property type="entry name" value="PQ-LOOP REPEAT-CONTAINING PROTEIN"/>
    <property type="match status" value="1"/>
</dbReference>
<name>A0A1J4KTS0_9EUKA</name>
<dbReference type="GeneID" id="94833037"/>
<keyword evidence="2 5" id="KW-0812">Transmembrane</keyword>
<dbReference type="InterPro" id="IPR051415">
    <property type="entry name" value="LAAT-1"/>
</dbReference>
<evidence type="ECO:0000256" key="1">
    <source>
        <dbReference type="ARBA" id="ARBA00004141"/>
    </source>
</evidence>
<evidence type="ECO:0000256" key="3">
    <source>
        <dbReference type="ARBA" id="ARBA00022989"/>
    </source>
</evidence>
<evidence type="ECO:0000256" key="2">
    <source>
        <dbReference type="ARBA" id="ARBA00022692"/>
    </source>
</evidence>
<keyword evidence="7" id="KW-1185">Reference proteome</keyword>
<dbReference type="InterPro" id="IPR006603">
    <property type="entry name" value="PQ-loop_rpt"/>
</dbReference>
<proteinExistence type="predicted"/>
<comment type="subcellular location">
    <subcellularLocation>
        <location evidence="1">Membrane</location>
        <topology evidence="1">Multi-pass membrane protein</topology>
    </subcellularLocation>
</comment>
<dbReference type="VEuPathDB" id="TrichDB:TRFO_15356"/>
<gene>
    <name evidence="6" type="ORF">TRFO_15356</name>
</gene>
<dbReference type="EMBL" id="MLAK01000393">
    <property type="protein sequence ID" value="OHT14312.1"/>
    <property type="molecule type" value="Genomic_DNA"/>
</dbReference>
<dbReference type="SMART" id="SM00679">
    <property type="entry name" value="CTNS"/>
    <property type="match status" value="2"/>
</dbReference>
<feature type="transmembrane region" description="Helical" evidence="5">
    <location>
        <begin position="29"/>
        <end position="48"/>
    </location>
</feature>
<dbReference type="OrthoDB" id="19344at2759"/>
<keyword evidence="4 5" id="KW-0472">Membrane</keyword>
<dbReference type="Gene3D" id="1.20.1280.290">
    <property type="match status" value="1"/>
</dbReference>
<evidence type="ECO:0000256" key="5">
    <source>
        <dbReference type="SAM" id="Phobius"/>
    </source>
</evidence>
<feature type="transmembrane region" description="Helical" evidence="5">
    <location>
        <begin position="104"/>
        <end position="127"/>
    </location>
</feature>
<protein>
    <submittedName>
        <fullName evidence="6">PQ loop repeat family protein</fullName>
    </submittedName>
</protein>
<accession>A0A1J4KTS0</accession>
<reference evidence="6" key="1">
    <citation type="submission" date="2016-10" db="EMBL/GenBank/DDBJ databases">
        <authorList>
            <person name="Benchimol M."/>
            <person name="Almeida L.G."/>
            <person name="Vasconcelos A.T."/>
            <person name="Perreira-Neves A."/>
            <person name="Rosa I.A."/>
            <person name="Tasca T."/>
            <person name="Bogo M.R."/>
            <person name="de Souza W."/>
        </authorList>
    </citation>
    <scope>NUCLEOTIDE SEQUENCE [LARGE SCALE GENOMIC DNA]</scope>
    <source>
        <strain evidence="6">K</strain>
    </source>
</reference>
<evidence type="ECO:0000256" key="4">
    <source>
        <dbReference type="ARBA" id="ARBA00023136"/>
    </source>
</evidence>
<feature type="transmembrane region" description="Helical" evidence="5">
    <location>
        <begin position="181"/>
        <end position="200"/>
    </location>
</feature>